<accession>A0A0A9EXU6</accession>
<name>A0A0A9EXU6_ARUDO</name>
<dbReference type="AlphaFoldDB" id="A0A0A9EXU6"/>
<proteinExistence type="predicted"/>
<reference evidence="1" key="2">
    <citation type="journal article" date="2015" name="Data Brief">
        <title>Shoot transcriptome of the giant reed, Arundo donax.</title>
        <authorList>
            <person name="Barrero R.A."/>
            <person name="Guerrero F.D."/>
            <person name="Moolhuijzen P."/>
            <person name="Goolsby J.A."/>
            <person name="Tidwell J."/>
            <person name="Bellgard S.E."/>
            <person name="Bellgard M.I."/>
        </authorList>
    </citation>
    <scope>NUCLEOTIDE SEQUENCE</scope>
    <source>
        <tissue evidence="1">Shoot tissue taken approximately 20 cm above the soil surface</tissue>
    </source>
</reference>
<protein>
    <submittedName>
        <fullName evidence="1">Uncharacterized protein</fullName>
    </submittedName>
</protein>
<organism evidence="1">
    <name type="scientific">Arundo donax</name>
    <name type="common">Giant reed</name>
    <name type="synonym">Donax arundinaceus</name>
    <dbReference type="NCBI Taxonomy" id="35708"/>
    <lineage>
        <taxon>Eukaryota</taxon>
        <taxon>Viridiplantae</taxon>
        <taxon>Streptophyta</taxon>
        <taxon>Embryophyta</taxon>
        <taxon>Tracheophyta</taxon>
        <taxon>Spermatophyta</taxon>
        <taxon>Magnoliopsida</taxon>
        <taxon>Liliopsida</taxon>
        <taxon>Poales</taxon>
        <taxon>Poaceae</taxon>
        <taxon>PACMAD clade</taxon>
        <taxon>Arundinoideae</taxon>
        <taxon>Arundineae</taxon>
        <taxon>Arundo</taxon>
    </lineage>
</organism>
<evidence type="ECO:0000313" key="1">
    <source>
        <dbReference type="EMBL" id="JAE02681.1"/>
    </source>
</evidence>
<dbReference type="EMBL" id="GBRH01195215">
    <property type="protein sequence ID" value="JAE02681.1"/>
    <property type="molecule type" value="Transcribed_RNA"/>
</dbReference>
<reference evidence="1" key="1">
    <citation type="submission" date="2014-09" db="EMBL/GenBank/DDBJ databases">
        <authorList>
            <person name="Magalhaes I.L.F."/>
            <person name="Oliveira U."/>
            <person name="Santos F.R."/>
            <person name="Vidigal T.H.D.A."/>
            <person name="Brescovit A.D."/>
            <person name="Santos A.J."/>
        </authorList>
    </citation>
    <scope>NUCLEOTIDE SEQUENCE</scope>
    <source>
        <tissue evidence="1">Shoot tissue taken approximately 20 cm above the soil surface</tissue>
    </source>
</reference>
<sequence length="27" mass="3310">MRRASQYLWDALGMLLIYCWAKRTMEC</sequence>